<reference evidence="1" key="1">
    <citation type="journal article" date="2022" name="Int. J. Mol. Sci.">
        <title>Draft Genome of Tanacetum Coccineum: Genomic Comparison of Closely Related Tanacetum-Family Plants.</title>
        <authorList>
            <person name="Yamashiro T."/>
            <person name="Shiraishi A."/>
            <person name="Nakayama K."/>
            <person name="Satake H."/>
        </authorList>
    </citation>
    <scope>NUCLEOTIDE SEQUENCE</scope>
</reference>
<evidence type="ECO:0000313" key="2">
    <source>
        <dbReference type="Proteomes" id="UP001151760"/>
    </source>
</evidence>
<protein>
    <submittedName>
        <fullName evidence="1">Uncharacterized protein</fullName>
    </submittedName>
</protein>
<accession>A0ABQ5ETP3</accession>
<comment type="caution">
    <text evidence="1">The sequence shown here is derived from an EMBL/GenBank/DDBJ whole genome shotgun (WGS) entry which is preliminary data.</text>
</comment>
<keyword evidence="2" id="KW-1185">Reference proteome</keyword>
<dbReference type="EMBL" id="BQNB010016636">
    <property type="protein sequence ID" value="GJT54000.1"/>
    <property type="molecule type" value="Genomic_DNA"/>
</dbReference>
<reference evidence="1" key="2">
    <citation type="submission" date="2022-01" db="EMBL/GenBank/DDBJ databases">
        <authorList>
            <person name="Yamashiro T."/>
            <person name="Shiraishi A."/>
            <person name="Satake H."/>
            <person name="Nakayama K."/>
        </authorList>
    </citation>
    <scope>NUCLEOTIDE SEQUENCE</scope>
</reference>
<dbReference type="Proteomes" id="UP001151760">
    <property type="component" value="Unassembled WGS sequence"/>
</dbReference>
<evidence type="ECO:0000313" key="1">
    <source>
        <dbReference type="EMBL" id="GJT54000.1"/>
    </source>
</evidence>
<sequence>MESSLVKRANLAINGVMVDGDWVDDPCRVKEEFRLHFANRWPLWEPDFQSEVVMRCGVCEKQMPGPEWVLVEFFRKSGYRSKEKQAMVLKSTWLKAYDSIRWDFLEDVLTAFGFGPKWCSWIRGCLHSGMASVLLNGLGRIPIGKLRLALQLETQKPLVGGRLTLFNRFLGRHYLNLPFIKPTKFCASSMESLQGNFFNGFNVIKRKIDGLTGTTALASKKNGGLDSSVAVKLSSVTSSLRRPVRGGSESSQLSLLQEYIEGTILSSLAVCGFWDLNGKVHLESFTNSCKPANIGGVLVSDPSVLFATQKMKT</sequence>
<organism evidence="1 2">
    <name type="scientific">Tanacetum coccineum</name>
    <dbReference type="NCBI Taxonomy" id="301880"/>
    <lineage>
        <taxon>Eukaryota</taxon>
        <taxon>Viridiplantae</taxon>
        <taxon>Streptophyta</taxon>
        <taxon>Embryophyta</taxon>
        <taxon>Tracheophyta</taxon>
        <taxon>Spermatophyta</taxon>
        <taxon>Magnoliopsida</taxon>
        <taxon>eudicotyledons</taxon>
        <taxon>Gunneridae</taxon>
        <taxon>Pentapetalae</taxon>
        <taxon>asterids</taxon>
        <taxon>campanulids</taxon>
        <taxon>Asterales</taxon>
        <taxon>Asteraceae</taxon>
        <taxon>Asteroideae</taxon>
        <taxon>Anthemideae</taxon>
        <taxon>Anthemidinae</taxon>
        <taxon>Tanacetum</taxon>
    </lineage>
</organism>
<proteinExistence type="predicted"/>
<name>A0ABQ5ETP3_9ASTR</name>
<gene>
    <name evidence="1" type="ORF">Tco_0989054</name>
</gene>